<dbReference type="Pfam" id="PF01956">
    <property type="entry name" value="EMC3_TMCO1"/>
    <property type="match status" value="1"/>
</dbReference>
<feature type="transmembrane region" description="Helical" evidence="8">
    <location>
        <begin position="156"/>
        <end position="175"/>
    </location>
</feature>
<feature type="transmembrane region" description="Helical" evidence="8">
    <location>
        <begin position="12"/>
        <end position="30"/>
    </location>
</feature>
<dbReference type="InterPro" id="IPR008568">
    <property type="entry name" value="EMC3"/>
</dbReference>
<keyword evidence="4 8" id="KW-0812">Transmembrane</keyword>
<proteinExistence type="inferred from homology"/>
<comment type="similarity">
    <text evidence="2 7">Belongs to the EMC3 family.</text>
</comment>
<evidence type="ECO:0000256" key="2">
    <source>
        <dbReference type="ARBA" id="ARBA00005376"/>
    </source>
</evidence>
<dbReference type="GO" id="GO:0034975">
    <property type="term" value="P:protein folding in endoplasmic reticulum"/>
    <property type="evidence" value="ECO:0007669"/>
    <property type="project" value="TreeGrafter"/>
</dbReference>
<protein>
    <recommendedName>
        <fullName evidence="3 7">ER membrane protein complex subunit 3</fullName>
    </recommendedName>
</protein>
<gene>
    <name evidence="9" type="ORF">CROS1456_LOCUS3556</name>
    <name evidence="10" type="ORF">HKI87_05g38780</name>
</gene>
<organism evidence="9">
    <name type="scientific">Chloropicon roscoffensis</name>
    <dbReference type="NCBI Taxonomy" id="1461544"/>
    <lineage>
        <taxon>Eukaryota</taxon>
        <taxon>Viridiplantae</taxon>
        <taxon>Chlorophyta</taxon>
        <taxon>Chloropicophyceae</taxon>
        <taxon>Chloropicales</taxon>
        <taxon>Chloropicaceae</taxon>
        <taxon>Chloropicon</taxon>
    </lineage>
</organism>
<evidence type="ECO:0000256" key="8">
    <source>
        <dbReference type="SAM" id="Phobius"/>
    </source>
</evidence>
<dbReference type="EMBL" id="CP151505">
    <property type="protein sequence ID" value="WZN62342.1"/>
    <property type="molecule type" value="Genomic_DNA"/>
</dbReference>
<name>A0A7S3CB00_9CHLO</name>
<evidence type="ECO:0000313" key="11">
    <source>
        <dbReference type="Proteomes" id="UP001472866"/>
    </source>
</evidence>
<evidence type="ECO:0000256" key="6">
    <source>
        <dbReference type="ARBA" id="ARBA00023136"/>
    </source>
</evidence>
<sequence length="238" mass="26962">MLMLDPNVRNWVMIPITFAMLLIGVLRHLVAKLMRGSATAKIKSIQAKQLIQRSQYLRAHSGFLSRAAFNQRKEFFCDKEKGAFCQKVDPSLNPQQQMMSDPSMLSDMLTKNLTMVVPQIVTGAWVNFFFSGFVVAKVPFPLTQKFKLMLQRGVDLSSLDVTYISSLSWYFLNLFGMQGLLQLILGEKTFDDTQVMQQQMSMGAGGLDAPNAFKAEKDQLEMMQHNFRVAKFVELAAK</sequence>
<dbReference type="GO" id="GO:0072546">
    <property type="term" value="C:EMC complex"/>
    <property type="evidence" value="ECO:0007669"/>
    <property type="project" value="TreeGrafter"/>
</dbReference>
<accession>A0A7S3CB00</accession>
<dbReference type="AlphaFoldDB" id="A0A7S3CB00"/>
<dbReference type="PANTHER" id="PTHR13116:SF5">
    <property type="entry name" value="ER MEMBRANE PROTEIN COMPLEX SUBUNIT 3"/>
    <property type="match status" value="1"/>
</dbReference>
<keyword evidence="11" id="KW-1185">Reference proteome</keyword>
<dbReference type="Proteomes" id="UP001472866">
    <property type="component" value="Chromosome 05"/>
</dbReference>
<keyword evidence="5 8" id="KW-1133">Transmembrane helix</keyword>
<dbReference type="EMBL" id="HBHZ01004608">
    <property type="protein sequence ID" value="CAE0190466.1"/>
    <property type="molecule type" value="Transcribed_RNA"/>
</dbReference>
<dbReference type="InterPro" id="IPR002809">
    <property type="entry name" value="EMC3/TMCO1"/>
</dbReference>
<dbReference type="PANTHER" id="PTHR13116">
    <property type="entry name" value="ER MEMBRANE PROTEIN COMPLEX SUBUNIT 3"/>
    <property type="match status" value="1"/>
</dbReference>
<comment type="subcellular location">
    <subcellularLocation>
        <location evidence="1">Membrane</location>
        <topology evidence="1">Multi-pass membrane protein</topology>
    </subcellularLocation>
</comment>
<evidence type="ECO:0000256" key="1">
    <source>
        <dbReference type="ARBA" id="ARBA00004141"/>
    </source>
</evidence>
<dbReference type="SMART" id="SM01415">
    <property type="entry name" value="DUF106"/>
    <property type="match status" value="1"/>
</dbReference>
<evidence type="ECO:0000256" key="5">
    <source>
        <dbReference type="ARBA" id="ARBA00022989"/>
    </source>
</evidence>
<feature type="transmembrane region" description="Helical" evidence="8">
    <location>
        <begin position="113"/>
        <end position="136"/>
    </location>
</feature>
<dbReference type="PIRSF" id="PIRSF010045">
    <property type="entry name" value="DUF850_TM_euk"/>
    <property type="match status" value="1"/>
</dbReference>
<keyword evidence="6 8" id="KW-0472">Membrane</keyword>
<evidence type="ECO:0000313" key="9">
    <source>
        <dbReference type="EMBL" id="CAE0190466.1"/>
    </source>
</evidence>
<evidence type="ECO:0000256" key="3">
    <source>
        <dbReference type="ARBA" id="ARBA00020822"/>
    </source>
</evidence>
<evidence type="ECO:0000313" key="10">
    <source>
        <dbReference type="EMBL" id="WZN62342.1"/>
    </source>
</evidence>
<evidence type="ECO:0000256" key="4">
    <source>
        <dbReference type="ARBA" id="ARBA00022692"/>
    </source>
</evidence>
<evidence type="ECO:0000256" key="7">
    <source>
        <dbReference type="PIRNR" id="PIRNR010045"/>
    </source>
</evidence>
<reference evidence="9" key="1">
    <citation type="submission" date="2021-01" db="EMBL/GenBank/DDBJ databases">
        <authorList>
            <person name="Corre E."/>
            <person name="Pelletier E."/>
            <person name="Niang G."/>
            <person name="Scheremetjew M."/>
            <person name="Finn R."/>
            <person name="Kale V."/>
            <person name="Holt S."/>
            <person name="Cochrane G."/>
            <person name="Meng A."/>
            <person name="Brown T."/>
            <person name="Cohen L."/>
        </authorList>
    </citation>
    <scope>NUCLEOTIDE SEQUENCE</scope>
    <source>
        <strain evidence="9">RCC1871</strain>
    </source>
</reference>
<reference evidence="10 11" key="2">
    <citation type="submission" date="2024-03" db="EMBL/GenBank/DDBJ databases">
        <title>Complete genome sequence of the green alga Chloropicon roscoffensis RCC1871.</title>
        <authorList>
            <person name="Lemieux C."/>
            <person name="Pombert J.-F."/>
            <person name="Otis C."/>
            <person name="Turmel M."/>
        </authorList>
    </citation>
    <scope>NUCLEOTIDE SEQUENCE [LARGE SCALE GENOMIC DNA]</scope>
    <source>
        <strain evidence="10 11">RCC1871</strain>
    </source>
</reference>